<name>A0AAV5SG27_9BILA</name>
<accession>A0AAV5SG27</accession>
<keyword evidence="2" id="KW-0732">Signal</keyword>
<keyword evidence="4" id="KW-1185">Reference proteome</keyword>
<sequence>SKQRSSNWSTGHTGHEGMRIVTVLALLTSGSHAFFFRPCNCNNHCEDYNPCPIPPVVCPEPHPCPAPFAFNAYPTPYNSYAMPNFFQPQQAYYAPAYNTYSTGYSSQPHNWYQAPSYPSPQYPGPAYPQPNYGSYPSITKTAYPSAKLPELTPLPTISQPDDYSYTANKIYRPVPEAVPASTIAYEKPDEVIELENTDTDYYPRMDKVTVEPYTPVSEYDKTTTGYNQDHSTEVGDYEYKNIGGGTTPVPYQPPEPTNDSNQSTPPEVGPTPSGYDSNPE</sequence>
<reference evidence="3" key="1">
    <citation type="submission" date="2023-10" db="EMBL/GenBank/DDBJ databases">
        <title>Genome assembly of Pristionchus species.</title>
        <authorList>
            <person name="Yoshida K."/>
            <person name="Sommer R.J."/>
        </authorList>
    </citation>
    <scope>NUCLEOTIDE SEQUENCE</scope>
    <source>
        <strain evidence="3">RS0144</strain>
    </source>
</reference>
<evidence type="ECO:0000256" key="1">
    <source>
        <dbReference type="SAM" id="MobiDB-lite"/>
    </source>
</evidence>
<protein>
    <submittedName>
        <fullName evidence="3">Uncharacterized protein</fullName>
    </submittedName>
</protein>
<dbReference type="EMBL" id="BTSX01000001">
    <property type="protein sequence ID" value="GMS81415.1"/>
    <property type="molecule type" value="Genomic_DNA"/>
</dbReference>
<evidence type="ECO:0000313" key="3">
    <source>
        <dbReference type="EMBL" id="GMS81415.1"/>
    </source>
</evidence>
<feature type="non-terminal residue" evidence="3">
    <location>
        <position position="280"/>
    </location>
</feature>
<feature type="compositionally biased region" description="Basic and acidic residues" evidence="1">
    <location>
        <begin position="230"/>
        <end position="239"/>
    </location>
</feature>
<evidence type="ECO:0000256" key="2">
    <source>
        <dbReference type="SAM" id="SignalP"/>
    </source>
</evidence>
<comment type="caution">
    <text evidence="3">The sequence shown here is derived from an EMBL/GenBank/DDBJ whole genome shotgun (WGS) entry which is preliminary data.</text>
</comment>
<feature type="chain" id="PRO_5043943996" evidence="2">
    <location>
        <begin position="34"/>
        <end position="280"/>
    </location>
</feature>
<organism evidence="3 4">
    <name type="scientific">Pristionchus entomophagus</name>
    <dbReference type="NCBI Taxonomy" id="358040"/>
    <lineage>
        <taxon>Eukaryota</taxon>
        <taxon>Metazoa</taxon>
        <taxon>Ecdysozoa</taxon>
        <taxon>Nematoda</taxon>
        <taxon>Chromadorea</taxon>
        <taxon>Rhabditida</taxon>
        <taxon>Rhabditina</taxon>
        <taxon>Diplogasteromorpha</taxon>
        <taxon>Diplogasteroidea</taxon>
        <taxon>Neodiplogasteridae</taxon>
        <taxon>Pristionchus</taxon>
    </lineage>
</organism>
<proteinExistence type="predicted"/>
<feature type="non-terminal residue" evidence="3">
    <location>
        <position position="1"/>
    </location>
</feature>
<dbReference type="AlphaFoldDB" id="A0AAV5SG27"/>
<feature type="region of interest" description="Disordered" evidence="1">
    <location>
        <begin position="217"/>
        <end position="280"/>
    </location>
</feature>
<dbReference type="Proteomes" id="UP001432027">
    <property type="component" value="Unassembled WGS sequence"/>
</dbReference>
<gene>
    <name evidence="3" type="ORF">PENTCL1PPCAC_3590</name>
</gene>
<feature type="signal peptide" evidence="2">
    <location>
        <begin position="1"/>
        <end position="33"/>
    </location>
</feature>
<evidence type="ECO:0000313" key="4">
    <source>
        <dbReference type="Proteomes" id="UP001432027"/>
    </source>
</evidence>